<dbReference type="EC" id="2.7.1.170" evidence="1"/>
<evidence type="ECO:0000313" key="3">
    <source>
        <dbReference type="Proteomes" id="UP000244441"/>
    </source>
</evidence>
<comment type="function">
    <text evidence="1">Catalyzes the specific phosphorylation of 1,6-anhydro-N-acetylmuramic acid (anhMurNAc) with the simultaneous cleavage of the 1,6-anhydro ring, generating MurNAc-6-P. Is required for the utilization of anhMurNAc either imported from the medium or derived from its own cell wall murein, and thus plays a role in cell wall recycling.</text>
</comment>
<sequence>MLAKRYIGIMSGTSADGIDVALCQIEQDNTHLTATLAQAFLADIRDKILTLCQSQHTSLLALGKLTQRLTLAYADAVNNLLKQENLTANDIIAIGCHGQTVYHQPNPPHAFSMQLLNPALLAAKTGIKVVHDFRSMDIALGGQGAPLVPLFHQSLKKQLQKSRDIQNQGDKPLVLLNIGGIANISIIEPQPLLGFDTGPGNVLMDGWAEKHYGVSFDKNGEIAAQGKVQSNLLKTLLNDDYFTLPPPKSTGREHFNLAWLEQIIANTGEQFAPQDVMATLCALSAHSISQSIRHLPHGRLLVFGGGSHNQTLLAQLNSQLANWSIELTEQVAIDGDFMEAMAFAWLAYRCVNQLPGNSPQVTGAAQAAICGSITLPPI</sequence>
<keyword evidence="1" id="KW-0808">Transferase</keyword>
<dbReference type="EMBL" id="CP026604">
    <property type="protein sequence ID" value="AWB66973.1"/>
    <property type="molecule type" value="Genomic_DNA"/>
</dbReference>
<dbReference type="UniPathway" id="UPA00544"/>
<dbReference type="Pfam" id="PF03702">
    <property type="entry name" value="AnmK"/>
    <property type="match status" value="1"/>
</dbReference>
<feature type="binding site" evidence="1">
    <location>
        <begin position="12"/>
        <end position="19"/>
    </location>
    <ligand>
        <name>ATP</name>
        <dbReference type="ChEBI" id="CHEBI:30616"/>
    </ligand>
</feature>
<dbReference type="GO" id="GO:0006040">
    <property type="term" value="P:amino sugar metabolic process"/>
    <property type="evidence" value="ECO:0007669"/>
    <property type="project" value="InterPro"/>
</dbReference>
<evidence type="ECO:0000313" key="2">
    <source>
        <dbReference type="EMBL" id="AWB66973.1"/>
    </source>
</evidence>
<dbReference type="CDD" id="cd24050">
    <property type="entry name" value="ASKHA_NBD_ANMK"/>
    <property type="match status" value="1"/>
</dbReference>
<dbReference type="AlphaFoldDB" id="A0A2S0VS05"/>
<dbReference type="PANTHER" id="PTHR30605">
    <property type="entry name" value="ANHYDRO-N-ACETYLMURAMIC ACID KINASE"/>
    <property type="match status" value="1"/>
</dbReference>
<gene>
    <name evidence="1" type="primary">anmK</name>
    <name evidence="2" type="ORF">C2869_11225</name>
</gene>
<keyword evidence="1" id="KW-0547">Nucleotide-binding</keyword>
<dbReference type="UniPathway" id="UPA00343"/>
<dbReference type="Gene3D" id="3.30.420.40">
    <property type="match status" value="2"/>
</dbReference>
<dbReference type="HAMAP" id="MF_01270">
    <property type="entry name" value="AnhMurNAc_kinase"/>
    <property type="match status" value="1"/>
</dbReference>
<name>A0A2S0VS05_9ALTE</name>
<dbReference type="PANTHER" id="PTHR30605:SF0">
    <property type="entry name" value="ANHYDRO-N-ACETYLMURAMIC ACID KINASE"/>
    <property type="match status" value="1"/>
</dbReference>
<dbReference type="NCBIfam" id="NF007139">
    <property type="entry name" value="PRK09585.1-3"/>
    <property type="match status" value="1"/>
</dbReference>
<proteinExistence type="inferred from homology"/>
<keyword evidence="1" id="KW-0119">Carbohydrate metabolism</keyword>
<dbReference type="KEGG" id="cate:C2869_11225"/>
<comment type="similarity">
    <text evidence="1">Belongs to the anhydro-N-acetylmuramic acid kinase family.</text>
</comment>
<dbReference type="InterPro" id="IPR005338">
    <property type="entry name" value="Anhydro_N_Ac-Mur_kinase"/>
</dbReference>
<dbReference type="RefSeq" id="WP_108603026.1">
    <property type="nucleotide sequence ID" value="NZ_CP026604.1"/>
</dbReference>
<dbReference type="GO" id="GO:0016773">
    <property type="term" value="F:phosphotransferase activity, alcohol group as acceptor"/>
    <property type="evidence" value="ECO:0007669"/>
    <property type="project" value="UniProtKB-UniRule"/>
</dbReference>
<comment type="pathway">
    <text evidence="1">Cell wall biogenesis; peptidoglycan recycling.</text>
</comment>
<dbReference type="OrthoDB" id="9763949at2"/>
<organism evidence="2 3">
    <name type="scientific">Saccharobesus litoralis</name>
    <dbReference type="NCBI Taxonomy" id="2172099"/>
    <lineage>
        <taxon>Bacteria</taxon>
        <taxon>Pseudomonadati</taxon>
        <taxon>Pseudomonadota</taxon>
        <taxon>Gammaproteobacteria</taxon>
        <taxon>Alteromonadales</taxon>
        <taxon>Alteromonadaceae</taxon>
        <taxon>Saccharobesus</taxon>
    </lineage>
</organism>
<keyword evidence="1" id="KW-0067">ATP-binding</keyword>
<dbReference type="Proteomes" id="UP000244441">
    <property type="component" value="Chromosome"/>
</dbReference>
<dbReference type="GO" id="GO:0005524">
    <property type="term" value="F:ATP binding"/>
    <property type="evidence" value="ECO:0007669"/>
    <property type="project" value="UniProtKB-UniRule"/>
</dbReference>
<dbReference type="GO" id="GO:0009254">
    <property type="term" value="P:peptidoglycan turnover"/>
    <property type="evidence" value="ECO:0007669"/>
    <property type="project" value="UniProtKB-UniRule"/>
</dbReference>
<accession>A0A2S0VS05</accession>
<dbReference type="SUPFAM" id="SSF53067">
    <property type="entry name" value="Actin-like ATPase domain"/>
    <property type="match status" value="1"/>
</dbReference>
<protein>
    <recommendedName>
        <fullName evidence="1">Anhydro-N-acetylmuramic acid kinase</fullName>
        <ecNumber evidence="1">2.7.1.170</ecNumber>
    </recommendedName>
    <alternativeName>
        <fullName evidence="1">AnhMurNAc kinase</fullName>
    </alternativeName>
</protein>
<dbReference type="GO" id="GO:0097175">
    <property type="term" value="P:1,6-anhydro-N-acetyl-beta-muramic acid catabolic process"/>
    <property type="evidence" value="ECO:0007669"/>
    <property type="project" value="UniProtKB-UniRule"/>
</dbReference>
<reference evidence="2 3" key="1">
    <citation type="submission" date="2018-01" db="EMBL/GenBank/DDBJ databases">
        <title>Genome sequence of a Cantenovulum-like bacteria.</title>
        <authorList>
            <person name="Tan W.R."/>
            <person name="Lau N.-S."/>
            <person name="Go F."/>
            <person name="Amirul A.-A.A."/>
        </authorList>
    </citation>
    <scope>NUCLEOTIDE SEQUENCE [LARGE SCALE GENOMIC DNA]</scope>
    <source>
        <strain evidence="2 3">CCB-QB4</strain>
    </source>
</reference>
<dbReference type="InterPro" id="IPR043129">
    <property type="entry name" value="ATPase_NBD"/>
</dbReference>
<dbReference type="GO" id="GO:0016301">
    <property type="term" value="F:kinase activity"/>
    <property type="evidence" value="ECO:0007669"/>
    <property type="project" value="UniProtKB-KW"/>
</dbReference>
<comment type="catalytic activity">
    <reaction evidence="1">
        <text>1,6-anhydro-N-acetyl-beta-muramate + ATP + H2O = N-acetyl-D-muramate 6-phosphate + ADP + H(+)</text>
        <dbReference type="Rhea" id="RHEA:24952"/>
        <dbReference type="ChEBI" id="CHEBI:15377"/>
        <dbReference type="ChEBI" id="CHEBI:15378"/>
        <dbReference type="ChEBI" id="CHEBI:30616"/>
        <dbReference type="ChEBI" id="CHEBI:58690"/>
        <dbReference type="ChEBI" id="CHEBI:58722"/>
        <dbReference type="ChEBI" id="CHEBI:456216"/>
        <dbReference type="EC" id="2.7.1.170"/>
    </reaction>
</comment>
<keyword evidence="1 2" id="KW-0418">Kinase</keyword>
<keyword evidence="3" id="KW-1185">Reference proteome</keyword>
<evidence type="ECO:0000256" key="1">
    <source>
        <dbReference type="HAMAP-Rule" id="MF_01270"/>
    </source>
</evidence>
<comment type="pathway">
    <text evidence="1">Amino-sugar metabolism; 1,6-anhydro-N-acetylmuramate degradation.</text>
</comment>